<dbReference type="InterPro" id="IPR019734">
    <property type="entry name" value="TPR_rpt"/>
</dbReference>
<proteinExistence type="predicted"/>
<dbReference type="PANTHER" id="PTHR45586">
    <property type="entry name" value="TPR REPEAT-CONTAINING PROTEIN PA4667"/>
    <property type="match status" value="1"/>
</dbReference>
<dbReference type="AlphaFoldDB" id="A0A4Z1R939"/>
<sequence length="707" mass="76327">MAGPAVWPKSADLRPMYDSILDALRRGAPGEALAAARDLTTTRPDDGRAWELMAQAQRMGGDANGALDSLDHAIALQPDEAALQFQRAAILLARRDIDAATTALTRTLELDPNRYQAYIVQAELAIGRGDLDEAERLEKMAARLGEGDPGLSAVRGMIALRRGDRDRALSILSSAVERHADDPQLLNALAFAYIAKDHLAFAEQTLLRLVQLVPGNTPARRLLADVVLRQGRPAEAATHIEQVLAAGPASTEHLRFAGALDLQLGQLPQAVARLKQVLARTPDDRTALDLLMRAWELRDDRDDARATLEAALATSPRNPALWDARLGVDGSDPDAALAVVERWNAAMPDSVPAVQARVSVAQAAGDQPAAEAAARELTRRLPGDARAQTLLLDLLTERDPQAAVAHLQELHAAAGDDAARRSQVEGWLALAHDQAGNVAEAAKVWIDTHASWAERLMPLPTWSQADVAHAPAAQPDPDAARLVFMAGLPGAGHEQVGRLLTGVVSAFRADRLGTSPPRDALQNVHTVGRLERGETTPADVHAEWRAQLPARGIAQGALIDWLLWWDNAYLAVTRAHLPHAELLMIVRDPRDMLLNWLAFGSPVPFRMGTPDAGAAWLAQGLEHLVVLAEQEPQPLRLLRTDEGINDAALLGQALGQALEVELPAPPRTLFQDQFRFPAGHWRRYTGVLAAPFAALTPVAVRLGYSET</sequence>
<dbReference type="PROSITE" id="PS50005">
    <property type="entry name" value="TPR"/>
    <property type="match status" value="1"/>
</dbReference>
<name>A0A4Z1R939_9GAMM</name>
<dbReference type="InterPro" id="IPR011990">
    <property type="entry name" value="TPR-like_helical_dom_sf"/>
</dbReference>
<feature type="repeat" description="TPR" evidence="3">
    <location>
        <begin position="81"/>
        <end position="114"/>
    </location>
</feature>
<dbReference type="EMBL" id="SPUH01000002">
    <property type="protein sequence ID" value="TKS53188.1"/>
    <property type="molecule type" value="Genomic_DNA"/>
</dbReference>
<dbReference type="Pfam" id="PF14559">
    <property type="entry name" value="TPR_19"/>
    <property type="match status" value="1"/>
</dbReference>
<evidence type="ECO:0000256" key="2">
    <source>
        <dbReference type="ARBA" id="ARBA00022803"/>
    </source>
</evidence>
<dbReference type="Gene3D" id="1.25.40.10">
    <property type="entry name" value="Tetratricopeptide repeat domain"/>
    <property type="match status" value="1"/>
</dbReference>
<dbReference type="Proteomes" id="UP000298681">
    <property type="component" value="Unassembled WGS sequence"/>
</dbReference>
<comment type="caution">
    <text evidence="4">The sequence shown here is derived from an EMBL/GenBank/DDBJ whole genome shotgun (WGS) entry which is preliminary data.</text>
</comment>
<dbReference type="Pfam" id="PF13432">
    <property type="entry name" value="TPR_16"/>
    <property type="match status" value="3"/>
</dbReference>
<keyword evidence="1" id="KW-0677">Repeat</keyword>
<dbReference type="SUPFAM" id="SSF48452">
    <property type="entry name" value="TPR-like"/>
    <property type="match status" value="1"/>
</dbReference>
<organism evidence="4 5">
    <name type="scientific">Luteimonas yindakuii</name>
    <dbReference type="NCBI Taxonomy" id="2565782"/>
    <lineage>
        <taxon>Bacteria</taxon>
        <taxon>Pseudomonadati</taxon>
        <taxon>Pseudomonadota</taxon>
        <taxon>Gammaproteobacteria</taxon>
        <taxon>Lysobacterales</taxon>
        <taxon>Lysobacteraceae</taxon>
        <taxon>Luteimonas</taxon>
    </lineage>
</organism>
<keyword evidence="5" id="KW-1185">Reference proteome</keyword>
<evidence type="ECO:0000256" key="3">
    <source>
        <dbReference type="PROSITE-ProRule" id="PRU00339"/>
    </source>
</evidence>
<keyword evidence="2 3" id="KW-0802">TPR repeat</keyword>
<evidence type="ECO:0000313" key="5">
    <source>
        <dbReference type="Proteomes" id="UP000298681"/>
    </source>
</evidence>
<evidence type="ECO:0000256" key="1">
    <source>
        <dbReference type="ARBA" id="ARBA00022737"/>
    </source>
</evidence>
<dbReference type="InterPro" id="IPR051012">
    <property type="entry name" value="CellSynth/LPSAsmb/PSIAsmb"/>
</dbReference>
<gene>
    <name evidence="4" type="ORF">E4582_13480</name>
</gene>
<reference evidence="4 5" key="1">
    <citation type="submission" date="2019-01" db="EMBL/GenBank/DDBJ databases">
        <authorList>
            <person name="Zhang S."/>
        </authorList>
    </citation>
    <scope>NUCLEOTIDE SEQUENCE [LARGE SCALE GENOMIC DNA]</scope>
    <source>
        <strain evidence="4 5">1626</strain>
    </source>
</reference>
<dbReference type="SMART" id="SM00028">
    <property type="entry name" value="TPR"/>
    <property type="match status" value="8"/>
</dbReference>
<dbReference type="PANTHER" id="PTHR45586:SF1">
    <property type="entry name" value="LIPOPOLYSACCHARIDE ASSEMBLY PROTEIN B"/>
    <property type="match status" value="1"/>
</dbReference>
<evidence type="ECO:0000313" key="4">
    <source>
        <dbReference type="EMBL" id="TKS53188.1"/>
    </source>
</evidence>
<accession>A0A4Z1R939</accession>
<protein>
    <submittedName>
        <fullName evidence="4">Tetratricopeptide repeat protein</fullName>
    </submittedName>
</protein>